<dbReference type="Proteomes" id="UP000694546">
    <property type="component" value="Chromosome 20"/>
</dbReference>
<dbReference type="PROSITE" id="PS50002">
    <property type="entry name" value="SH3"/>
    <property type="match status" value="1"/>
</dbReference>
<dbReference type="PROSITE" id="PS50010">
    <property type="entry name" value="DH_2"/>
    <property type="match status" value="1"/>
</dbReference>
<dbReference type="PANTHER" id="PTHR22826:SF115">
    <property type="entry name" value="GUANINE NUCLEOTIDE EXCHANGE FACTOR DBS"/>
    <property type="match status" value="1"/>
</dbReference>
<dbReference type="GO" id="GO:0005737">
    <property type="term" value="C:cytoplasm"/>
    <property type="evidence" value="ECO:0007669"/>
    <property type="project" value="TreeGrafter"/>
</dbReference>
<dbReference type="GO" id="GO:0035025">
    <property type="term" value="P:positive regulation of Rho protein signal transduction"/>
    <property type="evidence" value="ECO:0007669"/>
    <property type="project" value="TreeGrafter"/>
</dbReference>
<evidence type="ECO:0000259" key="11">
    <source>
        <dbReference type="PROSITE" id="PS50010"/>
    </source>
</evidence>
<evidence type="ECO:0000256" key="6">
    <source>
        <dbReference type="ARBA" id="ARBA00049987"/>
    </source>
</evidence>
<dbReference type="CDD" id="cd00160">
    <property type="entry name" value="RhoGEF"/>
    <property type="match status" value="1"/>
</dbReference>
<dbReference type="InterPro" id="IPR011993">
    <property type="entry name" value="PH-like_dom_sf"/>
</dbReference>
<dbReference type="Pfam" id="PF22697">
    <property type="entry name" value="SOS1_NGEF_PH"/>
    <property type="match status" value="1"/>
</dbReference>
<feature type="domain" description="CRAL-TRIO" evidence="12">
    <location>
        <begin position="1"/>
        <end position="161"/>
    </location>
</feature>
<dbReference type="Pfam" id="PF00621">
    <property type="entry name" value="RhoGEF"/>
    <property type="match status" value="1"/>
</dbReference>
<dbReference type="PROSITE" id="PS50191">
    <property type="entry name" value="CRAL_TRIO"/>
    <property type="match status" value="1"/>
</dbReference>
<keyword evidence="2 7" id="KW-0728">SH3 domain</keyword>
<dbReference type="AlphaFoldDB" id="A0A8C5B530"/>
<keyword evidence="5" id="KW-0344">Guanine-nucleotide releasing factor</keyword>
<feature type="compositionally biased region" description="Basic and acidic residues" evidence="8">
    <location>
        <begin position="906"/>
        <end position="915"/>
    </location>
</feature>
<evidence type="ECO:0000256" key="8">
    <source>
        <dbReference type="SAM" id="MobiDB-lite"/>
    </source>
</evidence>
<keyword evidence="14" id="KW-1185">Reference proteome</keyword>
<organism evidence="13 14">
    <name type="scientific">Gadus morhua</name>
    <name type="common">Atlantic cod</name>
    <dbReference type="NCBI Taxonomy" id="8049"/>
    <lineage>
        <taxon>Eukaryota</taxon>
        <taxon>Metazoa</taxon>
        <taxon>Chordata</taxon>
        <taxon>Craniata</taxon>
        <taxon>Vertebrata</taxon>
        <taxon>Euteleostomi</taxon>
        <taxon>Actinopterygii</taxon>
        <taxon>Neopterygii</taxon>
        <taxon>Teleostei</taxon>
        <taxon>Neoteleostei</taxon>
        <taxon>Acanthomorphata</taxon>
        <taxon>Zeiogadaria</taxon>
        <taxon>Gadariae</taxon>
        <taxon>Gadiformes</taxon>
        <taxon>Gadoidei</taxon>
        <taxon>Gadidae</taxon>
        <taxon>Gadus</taxon>
    </lineage>
</organism>
<evidence type="ECO:0000256" key="4">
    <source>
        <dbReference type="ARBA" id="ARBA00022553"/>
    </source>
</evidence>
<evidence type="ECO:0000256" key="7">
    <source>
        <dbReference type="PROSITE-ProRule" id="PRU00192"/>
    </source>
</evidence>
<evidence type="ECO:0000256" key="2">
    <source>
        <dbReference type="ARBA" id="ARBA00022443"/>
    </source>
</evidence>
<dbReference type="Pfam" id="PF23289">
    <property type="entry name" value="Spectrin_5"/>
    <property type="match status" value="1"/>
</dbReference>
<dbReference type="CDD" id="cd00170">
    <property type="entry name" value="SEC14"/>
    <property type="match status" value="1"/>
</dbReference>
<dbReference type="InterPro" id="IPR036028">
    <property type="entry name" value="SH3-like_dom_sf"/>
</dbReference>
<dbReference type="InterPro" id="IPR051336">
    <property type="entry name" value="RhoGEF_Guanine_NuclExch_SF"/>
</dbReference>
<dbReference type="SUPFAM" id="SSF50729">
    <property type="entry name" value="PH domain-like"/>
    <property type="match status" value="1"/>
</dbReference>
<dbReference type="InterPro" id="IPR001331">
    <property type="entry name" value="GDS_CDC24_CS"/>
</dbReference>
<dbReference type="SMART" id="SM00516">
    <property type="entry name" value="SEC14"/>
    <property type="match status" value="1"/>
</dbReference>
<dbReference type="InterPro" id="IPR001452">
    <property type="entry name" value="SH3_domain"/>
</dbReference>
<dbReference type="InterPro" id="IPR035899">
    <property type="entry name" value="DBL_dom_sf"/>
</dbReference>
<dbReference type="SMART" id="SM00325">
    <property type="entry name" value="RhoGEF"/>
    <property type="match status" value="1"/>
</dbReference>
<dbReference type="SUPFAM" id="SSF50044">
    <property type="entry name" value="SH3-domain"/>
    <property type="match status" value="1"/>
</dbReference>
<dbReference type="CDD" id="cd11857">
    <property type="entry name" value="SH3_DBS"/>
    <property type="match status" value="1"/>
</dbReference>
<dbReference type="InterPro" id="IPR018159">
    <property type="entry name" value="Spectrin/alpha-actinin"/>
</dbReference>
<evidence type="ECO:0000256" key="5">
    <source>
        <dbReference type="ARBA" id="ARBA00022658"/>
    </source>
</evidence>
<dbReference type="InterPro" id="IPR001251">
    <property type="entry name" value="CRAL-TRIO_dom"/>
</dbReference>
<name>A0A8C5B530_GADMO</name>
<evidence type="ECO:0000259" key="12">
    <source>
        <dbReference type="PROSITE" id="PS50191"/>
    </source>
</evidence>
<protein>
    <submittedName>
        <fullName evidence="13">MCF.2 cell line derived transforming sequence like</fullName>
    </submittedName>
</protein>
<sequence>MGRRISEDQDCVPVCVYTLYVRGRGQNGSPIIVFPEFPAFGEILETEFHNVLTYLTSVPSLSATGVGFVLVIDRRQDRWAAVKGTLLRIAGSFPGNLQLVLVLRPTTLLQRTLSDILFKFNKDEFKMKVPVIMLSSVTELHSYIERSQLTQELGGTQEYCHEKWISHRTAIEGFALMVKKTAQSLQVFGMELAETELPGDILATTSLLGTHTSKKDHMKGDMLVALAQGSRLLESINEPVVRDPDHNMTQDELENLATVQRLLSQLDETERAFDQFWARHQTKLTQCLQLRHFEHNYKELMAQLDQVSEKLGTYSEVGISPAHADHIFRDLTNYEGKVCELLDRTAALAQEGDSLIQNSHYAEDSLQSSCNELRALSSELSSTLRAKKDLLLQAMELHHSLERAAKWCDDGIYLLASQPVDRCQSHEGAEAALLELERYLEAAGQNLLTDRATICTQYEAVLNQEFMKVLQKQTSMQEMFEKRRISLKKLAAKQTRPVQPVAPRPEAIIKSPLNSPGLGSAYSPIRGSLRRGAPLCSSGSRHAHIPNTVLMSNVIRKTKEQVCLIVDFFTVISQGYAAEMDNPAMAHLMPAALQNKKDVLFGNMLEIYHFHKRTFLGELEAYTDVPELVGRCFLERMTELQIYEKYCQNKPRSESLWRQCSDCAFFQECQKKLEHKLGLDSYLLKPVQRITKYQLLLKEMLKYSKGCEGTDDLQEALSSILGILKAVNDSMHLIAITGYEGNLTELGRLLMQGSFSVWTEHKKGHAKVKDLARFKPMQRHLFLHEKALLFCKRREENGEGYEKAPSYSFKQSLSMSAVGITENAKGDNKKFEIWCNSREEVYIVQAPSADVKTTWVNEIRKVLTTQLEAYRGTVCFKNNAMITYPVNPTFSSIIHLNPLKSQRSLKKGEEKRAEPSPDAISSSLKPAVKGSLGWTKASVSLDASGENDGYSSAEEPLNSDPEEEAPKRLSAGKYTVVADCERPGAQELAVASGDTVQLVKEGEDGQWFVQNLKTSKEGWVAAANLLTLIGPSQSCQSLTSSGTSSFITITGMCWIQTDDCAGL</sequence>
<dbReference type="Pfam" id="PF13716">
    <property type="entry name" value="CRAL_TRIO_2"/>
    <property type="match status" value="1"/>
</dbReference>
<reference evidence="13" key="2">
    <citation type="submission" date="2025-09" db="UniProtKB">
        <authorList>
            <consortium name="Ensembl"/>
        </authorList>
    </citation>
    <scope>IDENTIFICATION</scope>
</reference>
<comment type="similarity">
    <text evidence="6">Belongs to the MCF2 family.</text>
</comment>
<dbReference type="SUPFAM" id="SSF46966">
    <property type="entry name" value="Spectrin repeat"/>
    <property type="match status" value="1"/>
</dbReference>
<dbReference type="InterPro" id="IPR035532">
    <property type="entry name" value="DBS_SH3"/>
</dbReference>
<feature type="domain" description="DH" evidence="11">
    <location>
        <begin position="566"/>
        <end position="730"/>
    </location>
</feature>
<proteinExistence type="inferred from homology"/>
<feature type="region of interest" description="Disordered" evidence="8">
    <location>
        <begin position="904"/>
        <end position="924"/>
    </location>
</feature>
<dbReference type="GO" id="GO:0035556">
    <property type="term" value="P:intracellular signal transduction"/>
    <property type="evidence" value="ECO:0007669"/>
    <property type="project" value="InterPro"/>
</dbReference>
<dbReference type="PROSITE" id="PS00741">
    <property type="entry name" value="DH_1"/>
    <property type="match status" value="1"/>
</dbReference>
<dbReference type="Gene3D" id="2.30.30.40">
    <property type="entry name" value="SH3 Domains"/>
    <property type="match status" value="1"/>
</dbReference>
<dbReference type="InterPro" id="IPR035534">
    <property type="entry name" value="DBS_PH"/>
</dbReference>
<accession>A0A8C5B530</accession>
<keyword evidence="4" id="KW-0597">Phosphoprotein</keyword>
<dbReference type="GO" id="GO:0005085">
    <property type="term" value="F:guanyl-nucleotide exchange factor activity"/>
    <property type="evidence" value="ECO:0007669"/>
    <property type="project" value="UniProtKB-KW"/>
</dbReference>
<keyword evidence="3" id="KW-0963">Cytoplasm</keyword>
<dbReference type="InterPro" id="IPR056466">
    <property type="entry name" value="Spectrin_DBS"/>
</dbReference>
<evidence type="ECO:0000259" key="9">
    <source>
        <dbReference type="PROSITE" id="PS50002"/>
    </source>
</evidence>
<dbReference type="Gene3D" id="1.20.900.10">
    <property type="entry name" value="Dbl homology (DH) domain"/>
    <property type="match status" value="1"/>
</dbReference>
<dbReference type="PANTHER" id="PTHR22826">
    <property type="entry name" value="RHO GUANINE EXCHANGE FACTOR-RELATED"/>
    <property type="match status" value="1"/>
</dbReference>
<evidence type="ECO:0000259" key="10">
    <source>
        <dbReference type="PROSITE" id="PS50003"/>
    </source>
</evidence>
<evidence type="ECO:0000313" key="14">
    <source>
        <dbReference type="Proteomes" id="UP000694546"/>
    </source>
</evidence>
<feature type="domain" description="SH3" evidence="9">
    <location>
        <begin position="969"/>
        <end position="1030"/>
    </location>
</feature>
<dbReference type="SMART" id="SM00233">
    <property type="entry name" value="PH"/>
    <property type="match status" value="1"/>
</dbReference>
<dbReference type="CDD" id="cd01227">
    <property type="entry name" value="PH_Dbs"/>
    <property type="match status" value="1"/>
</dbReference>
<feature type="domain" description="PH" evidence="10">
    <location>
        <begin position="742"/>
        <end position="864"/>
    </location>
</feature>
<dbReference type="PROSITE" id="PS50003">
    <property type="entry name" value="PH_DOMAIN"/>
    <property type="match status" value="1"/>
</dbReference>
<dbReference type="Gene3D" id="2.30.29.30">
    <property type="entry name" value="Pleckstrin-homology domain (PH domain)/Phosphotyrosine-binding domain (PTB)"/>
    <property type="match status" value="1"/>
</dbReference>
<dbReference type="Ensembl" id="ENSGMOT00000032266.1">
    <property type="protein sequence ID" value="ENSGMOP00000040263.1"/>
    <property type="gene ID" value="ENSGMOG00000012544.2"/>
</dbReference>
<gene>
    <name evidence="13" type="primary">MCF2L</name>
    <name evidence="13" type="synonym">mcf2lb</name>
</gene>
<reference evidence="13" key="1">
    <citation type="submission" date="2025-08" db="UniProtKB">
        <authorList>
            <consortium name="Ensembl"/>
        </authorList>
    </citation>
    <scope>IDENTIFICATION</scope>
</reference>
<dbReference type="SUPFAM" id="SSF48065">
    <property type="entry name" value="DBL homology domain (DH-domain)"/>
    <property type="match status" value="1"/>
</dbReference>
<dbReference type="SMART" id="SM00150">
    <property type="entry name" value="SPEC"/>
    <property type="match status" value="1"/>
</dbReference>
<dbReference type="SMART" id="SM00326">
    <property type="entry name" value="SH3"/>
    <property type="match status" value="1"/>
</dbReference>
<dbReference type="InterPro" id="IPR001849">
    <property type="entry name" value="PH_domain"/>
</dbReference>
<dbReference type="InterPro" id="IPR055251">
    <property type="entry name" value="SOS1_NGEF_PH"/>
</dbReference>
<evidence type="ECO:0000256" key="3">
    <source>
        <dbReference type="ARBA" id="ARBA00022490"/>
    </source>
</evidence>
<comment type="subcellular location">
    <subcellularLocation>
        <location evidence="1">Cytoplasm</location>
    </subcellularLocation>
</comment>
<dbReference type="InterPro" id="IPR000219">
    <property type="entry name" value="DH_dom"/>
</dbReference>
<evidence type="ECO:0000256" key="1">
    <source>
        <dbReference type="ARBA" id="ARBA00004496"/>
    </source>
</evidence>
<evidence type="ECO:0000313" key="13">
    <source>
        <dbReference type="Ensembl" id="ENSGMOP00000040263.1"/>
    </source>
</evidence>
<dbReference type="GeneTree" id="ENSGT00940000157874"/>
<feature type="region of interest" description="Disordered" evidence="8">
    <location>
        <begin position="944"/>
        <end position="968"/>
    </location>
</feature>
<dbReference type="Gene3D" id="1.20.58.60">
    <property type="match status" value="1"/>
</dbReference>